<evidence type="ECO:0000313" key="1">
    <source>
        <dbReference type="EMBL" id="AOZ69290.1"/>
    </source>
</evidence>
<organism evidence="1 2">
    <name type="scientific">Rhodobacter xanthinilyticus</name>
    <dbReference type="NCBI Taxonomy" id="1850250"/>
    <lineage>
        <taxon>Bacteria</taxon>
        <taxon>Pseudomonadati</taxon>
        <taxon>Pseudomonadota</taxon>
        <taxon>Alphaproteobacteria</taxon>
        <taxon>Rhodobacterales</taxon>
        <taxon>Rhodobacter group</taxon>
        <taxon>Rhodobacter</taxon>
    </lineage>
</organism>
<dbReference type="KEGG" id="rhp:LPB142_08130"/>
<dbReference type="STRING" id="1850250.LPB142_08130"/>
<protein>
    <submittedName>
        <fullName evidence="1">Uncharacterized protein</fullName>
    </submittedName>
</protein>
<dbReference type="AlphaFoldDB" id="A0A1D9MBV9"/>
<keyword evidence="2" id="KW-1185">Reference proteome</keyword>
<accession>A0A1D9MBV9</accession>
<dbReference type="EMBL" id="CP017781">
    <property type="protein sequence ID" value="AOZ69290.1"/>
    <property type="molecule type" value="Genomic_DNA"/>
</dbReference>
<name>A0A1D9MBV9_9RHOB</name>
<dbReference type="Proteomes" id="UP000176562">
    <property type="component" value="Chromosome"/>
</dbReference>
<evidence type="ECO:0000313" key="2">
    <source>
        <dbReference type="Proteomes" id="UP000176562"/>
    </source>
</evidence>
<sequence length="260" mass="27730">MTKTVHHLMICAPAMAGLAGQVARALAQGRDRLAEAGYGAAAIGPSASAQIHIDETLIGRVPQGLAGFFPQVGGRARDYAGRLGGPVGRLVITTLPYDLYYPMMWRFLAHRRAVQPFAEMAELLVARERGWVELVSELSAALGARETVILPAPVRGEEALAALVPGASLPMPPAAAQENVPDTGLVMLQRLYRSGATIAPRQIQRLMQFHARQPQPAPLAAFSALEAARLRRRYQADLATLAARPGVRIGAAPELVLAAE</sequence>
<reference evidence="1 2" key="1">
    <citation type="submission" date="2016-10" db="EMBL/GenBank/DDBJ databases">
        <title>Rhodobacter sp. LPB0142, isolated from sea water.</title>
        <authorList>
            <person name="Kim E."/>
            <person name="Yi H."/>
        </authorList>
    </citation>
    <scope>NUCLEOTIDE SEQUENCE [LARGE SCALE GENOMIC DNA]</scope>
    <source>
        <strain evidence="1 2">LPB0142</strain>
    </source>
</reference>
<dbReference type="RefSeq" id="WP_071166066.1">
    <property type="nucleotide sequence ID" value="NZ_CP017781.1"/>
</dbReference>
<proteinExistence type="predicted"/>
<gene>
    <name evidence="1" type="ORF">LPB142_08130</name>
</gene>